<dbReference type="EMBL" id="VSSQ01020347">
    <property type="protein sequence ID" value="MPM65132.1"/>
    <property type="molecule type" value="Genomic_DNA"/>
</dbReference>
<accession>A0A645BIN1</accession>
<dbReference type="AlphaFoldDB" id="A0A645BIN1"/>
<name>A0A645BIN1_9ZZZZ</name>
<sequence length="423" mass="46091">MFAVHDPPGDLAVFRINVGQARHRFQLAAERLVLQLAVFRVAELDRHVVHHLHGKLVFRIVAVFDALAVGGDFDQAAEFVVGAFLFQRQRTVLRHAGGALAPRVVGVGRDGGAVAFFDHPVEVVVPERRLLVAAGHFGQLAPTVVGVGFDFVVRVGHFRQPVEIVVFVLDRAIGLAVEFRVDLRQHPVFVVDVIGQLSGGGGFRVEAESAPVEFDLMPVLVQHFRQLPDGVVTVFHAGFVREELLHHPPESVAFELLHPARLIGVARRFAVAVVGDGKRVQNLFAVFAFQLHDQAGSVVGVLGFHAGNIDCRGRTVELVVLRPAAQAEGVGHRQRVAGVAVMDRNRVLSVVDPHRLRSGIVAVTGGLHRFARRVEAAYRGRILLLVVADRQHRFRRVAIRAPAADRVELTAGQASHGLPPFGP</sequence>
<proteinExistence type="predicted"/>
<gene>
    <name evidence="1" type="ORF">SDC9_112024</name>
</gene>
<evidence type="ECO:0000313" key="1">
    <source>
        <dbReference type="EMBL" id="MPM65132.1"/>
    </source>
</evidence>
<protein>
    <submittedName>
        <fullName evidence="1">Uncharacterized protein</fullName>
    </submittedName>
</protein>
<organism evidence="1">
    <name type="scientific">bioreactor metagenome</name>
    <dbReference type="NCBI Taxonomy" id="1076179"/>
    <lineage>
        <taxon>unclassified sequences</taxon>
        <taxon>metagenomes</taxon>
        <taxon>ecological metagenomes</taxon>
    </lineage>
</organism>
<reference evidence="1" key="1">
    <citation type="submission" date="2019-08" db="EMBL/GenBank/DDBJ databases">
        <authorList>
            <person name="Kucharzyk K."/>
            <person name="Murdoch R.W."/>
            <person name="Higgins S."/>
            <person name="Loffler F."/>
        </authorList>
    </citation>
    <scope>NUCLEOTIDE SEQUENCE</scope>
</reference>
<comment type="caution">
    <text evidence="1">The sequence shown here is derived from an EMBL/GenBank/DDBJ whole genome shotgun (WGS) entry which is preliminary data.</text>
</comment>